<dbReference type="STRING" id="2711.A0A067E5N5"/>
<accession>A0A067E5N5</accession>
<dbReference type="eggNOG" id="ENOG502T24H">
    <property type="taxonomic scope" value="Eukaryota"/>
</dbReference>
<name>A0A067E5N5_CITSI</name>
<gene>
    <name evidence="1" type="ORF">CISIN_1g040543mg</name>
</gene>
<protein>
    <recommendedName>
        <fullName evidence="3">Protein kinase domain-containing protein</fullName>
    </recommendedName>
</protein>
<proteinExistence type="predicted"/>
<sequence>MSLREYIVTKASTVRRIQDFADDVGRIQDCADDVEYVSHNDDDDDSKDHPISVNMEPVYIVSPNGKFRGRLLSWQNGELLGSGSFGSVYEGLAEFLCRIKELRENRAFFKLSRWYDYSSPAGSPVRYILFCSFFSALNYKYAVTYFILPLNSYRIRSFF</sequence>
<dbReference type="EMBL" id="KK785224">
    <property type="protein sequence ID" value="KDO46181.1"/>
    <property type="molecule type" value="Genomic_DNA"/>
</dbReference>
<dbReference type="AlphaFoldDB" id="A0A067E5N5"/>
<evidence type="ECO:0008006" key="3">
    <source>
        <dbReference type="Google" id="ProtNLM"/>
    </source>
</evidence>
<evidence type="ECO:0000313" key="1">
    <source>
        <dbReference type="EMBL" id="KDO46181.1"/>
    </source>
</evidence>
<reference evidence="1 2" key="1">
    <citation type="submission" date="2014-04" db="EMBL/GenBank/DDBJ databases">
        <authorList>
            <consortium name="International Citrus Genome Consortium"/>
            <person name="Gmitter F."/>
            <person name="Chen C."/>
            <person name="Farmerie W."/>
            <person name="Harkins T."/>
            <person name="Desany B."/>
            <person name="Mohiuddin M."/>
            <person name="Kodira C."/>
            <person name="Borodovsky M."/>
            <person name="Lomsadze A."/>
            <person name="Burns P."/>
            <person name="Jenkins J."/>
            <person name="Prochnik S."/>
            <person name="Shu S."/>
            <person name="Chapman J."/>
            <person name="Pitluck S."/>
            <person name="Schmutz J."/>
            <person name="Rokhsar D."/>
        </authorList>
    </citation>
    <scope>NUCLEOTIDE SEQUENCE</scope>
</reference>
<keyword evidence="2" id="KW-1185">Reference proteome</keyword>
<dbReference type="Proteomes" id="UP000027120">
    <property type="component" value="Unassembled WGS sequence"/>
</dbReference>
<evidence type="ECO:0000313" key="2">
    <source>
        <dbReference type="Proteomes" id="UP000027120"/>
    </source>
</evidence>
<dbReference type="PaxDb" id="2711-XP_006470151.1"/>
<organism evidence="1 2">
    <name type="scientific">Citrus sinensis</name>
    <name type="common">Sweet orange</name>
    <name type="synonym">Citrus aurantium var. sinensis</name>
    <dbReference type="NCBI Taxonomy" id="2711"/>
    <lineage>
        <taxon>Eukaryota</taxon>
        <taxon>Viridiplantae</taxon>
        <taxon>Streptophyta</taxon>
        <taxon>Embryophyta</taxon>
        <taxon>Tracheophyta</taxon>
        <taxon>Spermatophyta</taxon>
        <taxon>Magnoliopsida</taxon>
        <taxon>eudicotyledons</taxon>
        <taxon>Gunneridae</taxon>
        <taxon>Pentapetalae</taxon>
        <taxon>rosids</taxon>
        <taxon>malvids</taxon>
        <taxon>Sapindales</taxon>
        <taxon>Rutaceae</taxon>
        <taxon>Aurantioideae</taxon>
        <taxon>Citrus</taxon>
    </lineage>
</organism>